<comment type="function">
    <text evidence="8">Necessary for efficient RNA polymerase II transcription elongation past template-encoded arresting sites.</text>
</comment>
<evidence type="ECO:0000256" key="5">
    <source>
        <dbReference type="ARBA" id="ARBA00023242"/>
    </source>
</evidence>
<dbReference type="FunFam" id="2.20.25.10:FF:000001">
    <property type="entry name" value="Probable Transcription elongation factor S-II"/>
    <property type="match status" value="1"/>
</dbReference>
<keyword evidence="2 8" id="KW-0479">Metal-binding</keyword>
<dbReference type="InterPro" id="IPR017923">
    <property type="entry name" value="TFIIS_N"/>
</dbReference>
<dbReference type="PANTHER" id="PTHR11477">
    <property type="entry name" value="TRANSCRIPTION FACTOR S-II ZINC FINGER DOMAIN-CONTAINING PROTEIN"/>
    <property type="match status" value="1"/>
</dbReference>
<evidence type="ECO:0000313" key="15">
    <source>
        <dbReference type="Proteomes" id="UP000281549"/>
    </source>
</evidence>
<feature type="coiled-coil region" evidence="9">
    <location>
        <begin position="237"/>
        <end position="264"/>
    </location>
</feature>
<dbReference type="InterPro" id="IPR035100">
    <property type="entry name" value="TF_IIS-typ"/>
</dbReference>
<dbReference type="NCBIfam" id="TIGR01385">
    <property type="entry name" value="TFSII"/>
    <property type="match status" value="1"/>
</dbReference>
<evidence type="ECO:0000256" key="7">
    <source>
        <dbReference type="PROSITE-ProRule" id="PRU00649"/>
    </source>
</evidence>
<evidence type="ECO:0000256" key="10">
    <source>
        <dbReference type="SAM" id="MobiDB-lite"/>
    </source>
</evidence>
<evidence type="ECO:0000256" key="2">
    <source>
        <dbReference type="ARBA" id="ARBA00022723"/>
    </source>
</evidence>
<feature type="domain" description="TFIIS N-terminal" evidence="12">
    <location>
        <begin position="1"/>
        <end position="85"/>
    </location>
</feature>
<dbReference type="Pfam" id="PF08711">
    <property type="entry name" value="Med26"/>
    <property type="match status" value="1"/>
</dbReference>
<proteinExistence type="inferred from homology"/>
<organism evidence="14 15">
    <name type="scientific">Rozella allomycis (strain CSF55)</name>
    <dbReference type="NCBI Taxonomy" id="988480"/>
    <lineage>
        <taxon>Eukaryota</taxon>
        <taxon>Fungi</taxon>
        <taxon>Fungi incertae sedis</taxon>
        <taxon>Cryptomycota</taxon>
        <taxon>Cryptomycota incertae sedis</taxon>
        <taxon>Rozella</taxon>
    </lineage>
</organism>
<dbReference type="PROSITE" id="PS00466">
    <property type="entry name" value="ZF_TFIIS_1"/>
    <property type="match status" value="1"/>
</dbReference>
<dbReference type="InterPro" id="IPR006289">
    <property type="entry name" value="TFSII"/>
</dbReference>
<dbReference type="InterPro" id="IPR003618">
    <property type="entry name" value="TFIIS_cen_dom"/>
</dbReference>
<gene>
    <name evidence="14" type="ORF">ROZALSC1DRAFT_16600</name>
</gene>
<keyword evidence="4 8" id="KW-0862">Zinc</keyword>
<dbReference type="CDD" id="cd13749">
    <property type="entry name" value="Zn-ribbon_TFIIS"/>
    <property type="match status" value="1"/>
</dbReference>
<dbReference type="PROSITE" id="PS51319">
    <property type="entry name" value="TFIIS_N"/>
    <property type="match status" value="1"/>
</dbReference>
<dbReference type="Gene3D" id="1.20.930.10">
    <property type="entry name" value="Conserved domain common to transcription factors TFIIS, elongin A, CRSP70"/>
    <property type="match status" value="1"/>
</dbReference>
<dbReference type="Gene3D" id="1.10.472.30">
    <property type="entry name" value="Transcription elongation factor S-II, central domain"/>
    <property type="match status" value="1"/>
</dbReference>
<evidence type="ECO:0000256" key="4">
    <source>
        <dbReference type="ARBA" id="ARBA00022833"/>
    </source>
</evidence>
<dbReference type="SMART" id="SM00510">
    <property type="entry name" value="TFS2M"/>
    <property type="match status" value="1"/>
</dbReference>
<dbReference type="GO" id="GO:0003677">
    <property type="term" value="F:DNA binding"/>
    <property type="evidence" value="ECO:0007669"/>
    <property type="project" value="UniProtKB-KW"/>
</dbReference>
<keyword evidence="8" id="KW-0238">DNA-binding</keyword>
<dbReference type="PIRSF" id="PIRSF006704">
    <property type="entry name" value="TF_IIS"/>
    <property type="match status" value="1"/>
</dbReference>
<dbReference type="EMBL" id="ML005969">
    <property type="protein sequence ID" value="RKP17202.1"/>
    <property type="molecule type" value="Genomic_DNA"/>
</dbReference>
<evidence type="ECO:0000256" key="6">
    <source>
        <dbReference type="PROSITE-ProRule" id="PRU00472"/>
    </source>
</evidence>
<dbReference type="InterPro" id="IPR001222">
    <property type="entry name" value="Znf_TFIIS"/>
</dbReference>
<evidence type="ECO:0000256" key="1">
    <source>
        <dbReference type="ARBA" id="ARBA00004123"/>
    </source>
</evidence>
<feature type="domain" description="TFIIS central" evidence="13">
    <location>
        <begin position="140"/>
        <end position="265"/>
    </location>
</feature>
<dbReference type="PROSITE" id="PS51133">
    <property type="entry name" value="ZF_TFIIS_2"/>
    <property type="match status" value="1"/>
</dbReference>
<feature type="compositionally biased region" description="Basic and acidic residues" evidence="10">
    <location>
        <begin position="87"/>
        <end position="101"/>
    </location>
</feature>
<dbReference type="GO" id="GO:0008270">
    <property type="term" value="F:zinc ion binding"/>
    <property type="evidence" value="ECO:0007669"/>
    <property type="project" value="UniProtKB-UniRule"/>
</dbReference>
<dbReference type="PANTHER" id="PTHR11477:SF0">
    <property type="entry name" value="IP08861P-RELATED"/>
    <property type="match status" value="1"/>
</dbReference>
<evidence type="ECO:0000313" key="14">
    <source>
        <dbReference type="EMBL" id="RKP17202.1"/>
    </source>
</evidence>
<dbReference type="SUPFAM" id="SSF47676">
    <property type="entry name" value="Conserved domain common to transcription factors TFIIS, elongin A, CRSP70"/>
    <property type="match status" value="1"/>
</dbReference>
<accession>A0A4P9YE67</accession>
<dbReference type="GO" id="GO:0003746">
    <property type="term" value="F:translation elongation factor activity"/>
    <property type="evidence" value="ECO:0007669"/>
    <property type="project" value="UniProtKB-KW"/>
</dbReference>
<dbReference type="Gene3D" id="2.20.25.10">
    <property type="match status" value="1"/>
</dbReference>
<dbReference type="SMART" id="SM00509">
    <property type="entry name" value="TFS2N"/>
    <property type="match status" value="1"/>
</dbReference>
<dbReference type="InterPro" id="IPR036575">
    <property type="entry name" value="TFIIS_cen_dom_sf"/>
</dbReference>
<comment type="subcellular location">
    <subcellularLocation>
        <location evidence="1 7 8">Nucleus</location>
    </subcellularLocation>
</comment>
<keyword evidence="5 7" id="KW-0539">Nucleus</keyword>
<keyword evidence="14" id="KW-0648">Protein biosynthesis</keyword>
<keyword evidence="8" id="KW-0805">Transcription regulation</keyword>
<sequence>MTKSLLDLKKELENINILEKEVEADSEELIKILQDVEKVAVTLEDLKETQMGKILNTIRKKFEGQKIGDLAKIIVLKWKKVISSDENSKKDQENDKKRKQEENEDEDYLKNQTLSKSSSTNFSEISVVKMDKLKTTGDATREKCISMITSALLIDSSEFGMIHIFKSPVKEEDANTIARHIEAEIFREFQDTSTQYKSKFRSRYLNLKDKENPELRYQVLGGVITPSQLCTMTPSELASESRKRENKEMEKRNLQNAKAVADQSAETDQFKCGRCKQRRTKYYQMQTRSADEPMTTYVTCVNCNNRWKVRITYFVSVVLLNFKLKY</sequence>
<dbReference type="GO" id="GO:0005634">
    <property type="term" value="C:nucleus"/>
    <property type="evidence" value="ECO:0007669"/>
    <property type="project" value="UniProtKB-SubCell"/>
</dbReference>
<keyword evidence="14" id="KW-0251">Elongation factor</keyword>
<dbReference type="Proteomes" id="UP000281549">
    <property type="component" value="Unassembled WGS sequence"/>
</dbReference>
<dbReference type="AlphaFoldDB" id="A0A4P9YE67"/>
<evidence type="ECO:0000256" key="9">
    <source>
        <dbReference type="SAM" id="Coils"/>
    </source>
</evidence>
<dbReference type="GO" id="GO:0006368">
    <property type="term" value="P:transcription elongation by RNA polymerase II"/>
    <property type="evidence" value="ECO:0007669"/>
    <property type="project" value="InterPro"/>
</dbReference>
<keyword evidence="8" id="KW-0804">Transcription</keyword>
<dbReference type="SUPFAM" id="SSF57783">
    <property type="entry name" value="Zinc beta-ribbon"/>
    <property type="match status" value="1"/>
</dbReference>
<evidence type="ECO:0000256" key="3">
    <source>
        <dbReference type="ARBA" id="ARBA00022771"/>
    </source>
</evidence>
<dbReference type="Pfam" id="PF07500">
    <property type="entry name" value="TFIIS_M"/>
    <property type="match status" value="1"/>
</dbReference>
<protein>
    <recommendedName>
        <fullName evidence="8">Transcription elongation factor</fullName>
    </recommendedName>
</protein>
<evidence type="ECO:0000259" key="13">
    <source>
        <dbReference type="PROSITE" id="PS51321"/>
    </source>
</evidence>
<comment type="similarity">
    <text evidence="8">Belongs to the TFS-II family.</text>
</comment>
<dbReference type="InterPro" id="IPR035441">
    <property type="entry name" value="TFIIS/LEDGF_dom_sf"/>
</dbReference>
<dbReference type="InterPro" id="IPR003617">
    <property type="entry name" value="TFIIS/CRSP70_N_sub"/>
</dbReference>
<name>A0A4P9YE67_ROZAC</name>
<evidence type="ECO:0000259" key="12">
    <source>
        <dbReference type="PROSITE" id="PS51319"/>
    </source>
</evidence>
<dbReference type="Pfam" id="PF01096">
    <property type="entry name" value="Zn_ribbon_TFIIS"/>
    <property type="match status" value="1"/>
</dbReference>
<dbReference type="PROSITE" id="PS51321">
    <property type="entry name" value="TFIIS_CENTRAL"/>
    <property type="match status" value="1"/>
</dbReference>
<dbReference type="SMART" id="SM00440">
    <property type="entry name" value="ZnF_C2C2"/>
    <property type="match status" value="1"/>
</dbReference>
<reference evidence="15" key="1">
    <citation type="journal article" date="2018" name="Nat. Microbiol.">
        <title>Leveraging single-cell genomics to expand the fungal tree of life.</title>
        <authorList>
            <person name="Ahrendt S.R."/>
            <person name="Quandt C.A."/>
            <person name="Ciobanu D."/>
            <person name="Clum A."/>
            <person name="Salamov A."/>
            <person name="Andreopoulos B."/>
            <person name="Cheng J.F."/>
            <person name="Woyke T."/>
            <person name="Pelin A."/>
            <person name="Henrissat B."/>
            <person name="Reynolds N.K."/>
            <person name="Benny G.L."/>
            <person name="Smith M.E."/>
            <person name="James T.Y."/>
            <person name="Grigoriev I.V."/>
        </authorList>
    </citation>
    <scope>NUCLEOTIDE SEQUENCE [LARGE SCALE GENOMIC DNA]</scope>
    <source>
        <strain evidence="15">CSF55</strain>
    </source>
</reference>
<evidence type="ECO:0000259" key="11">
    <source>
        <dbReference type="PROSITE" id="PS51133"/>
    </source>
</evidence>
<keyword evidence="9" id="KW-0175">Coiled coil</keyword>
<dbReference type="SUPFAM" id="SSF46942">
    <property type="entry name" value="Elongation factor TFIIS domain 2"/>
    <property type="match status" value="1"/>
</dbReference>
<feature type="domain" description="TFIIS-type" evidence="11">
    <location>
        <begin position="268"/>
        <end position="308"/>
    </location>
</feature>
<evidence type="ECO:0000256" key="8">
    <source>
        <dbReference type="RuleBase" id="RU368078"/>
    </source>
</evidence>
<feature type="region of interest" description="Disordered" evidence="10">
    <location>
        <begin position="87"/>
        <end position="115"/>
    </location>
</feature>
<keyword evidence="3 6" id="KW-0863">Zinc-finger</keyword>